<evidence type="ECO:0000313" key="3">
    <source>
        <dbReference type="EMBL" id="MEU0157141.1"/>
    </source>
</evidence>
<organism evidence="3 4">
    <name type="scientific">Micromonospora fulviviridis</name>
    <dbReference type="NCBI Taxonomy" id="47860"/>
    <lineage>
        <taxon>Bacteria</taxon>
        <taxon>Bacillati</taxon>
        <taxon>Actinomycetota</taxon>
        <taxon>Actinomycetes</taxon>
        <taxon>Micromonosporales</taxon>
        <taxon>Micromonosporaceae</taxon>
        <taxon>Micromonospora</taxon>
    </lineage>
</organism>
<dbReference type="RefSeq" id="WP_355668602.1">
    <property type="nucleotide sequence ID" value="NZ_JBEXRX010000341.1"/>
</dbReference>
<dbReference type="InterPro" id="IPR047650">
    <property type="entry name" value="Transpos_IS110"/>
</dbReference>
<comment type="caution">
    <text evidence="3">The sequence shown here is derived from an EMBL/GenBank/DDBJ whole genome shotgun (WGS) entry which is preliminary data.</text>
</comment>
<dbReference type="InterPro" id="IPR003346">
    <property type="entry name" value="Transposase_20"/>
</dbReference>
<dbReference type="PANTHER" id="PTHR33055:SF15">
    <property type="entry name" value="TRANSPOSASE-RELATED"/>
    <property type="match status" value="1"/>
</dbReference>
<feature type="domain" description="Transposase IS116/IS110/IS902 C-terminal" evidence="2">
    <location>
        <begin position="74"/>
        <end position="123"/>
    </location>
</feature>
<evidence type="ECO:0000259" key="2">
    <source>
        <dbReference type="Pfam" id="PF02371"/>
    </source>
</evidence>
<evidence type="ECO:0000313" key="4">
    <source>
        <dbReference type="Proteomes" id="UP001550348"/>
    </source>
</evidence>
<gene>
    <name evidence="3" type="ORF">ABZ071_35905</name>
</gene>
<name>A0ABV2VWG5_9ACTN</name>
<feature type="region of interest" description="Disordered" evidence="1">
    <location>
        <begin position="132"/>
        <end position="161"/>
    </location>
</feature>
<reference evidence="3 4" key="1">
    <citation type="submission" date="2024-06" db="EMBL/GenBank/DDBJ databases">
        <title>The Natural Products Discovery Center: Release of the First 8490 Sequenced Strains for Exploring Actinobacteria Biosynthetic Diversity.</title>
        <authorList>
            <person name="Kalkreuter E."/>
            <person name="Kautsar S.A."/>
            <person name="Yang D."/>
            <person name="Bader C.D."/>
            <person name="Teijaro C.N."/>
            <person name="Fluegel L."/>
            <person name="Davis C.M."/>
            <person name="Simpson J.R."/>
            <person name="Lauterbach L."/>
            <person name="Steele A.D."/>
            <person name="Gui C."/>
            <person name="Meng S."/>
            <person name="Li G."/>
            <person name="Viehrig K."/>
            <person name="Ye F."/>
            <person name="Su P."/>
            <person name="Kiefer A.F."/>
            <person name="Nichols A."/>
            <person name="Cepeda A.J."/>
            <person name="Yan W."/>
            <person name="Fan B."/>
            <person name="Jiang Y."/>
            <person name="Adhikari A."/>
            <person name="Zheng C.-J."/>
            <person name="Schuster L."/>
            <person name="Cowan T.M."/>
            <person name="Smanski M.J."/>
            <person name="Chevrette M.G."/>
            <person name="De Carvalho L.P.S."/>
            <person name="Shen B."/>
        </authorList>
    </citation>
    <scope>NUCLEOTIDE SEQUENCE [LARGE SCALE GENOMIC DNA]</scope>
    <source>
        <strain evidence="3 4">NPDC006286</strain>
    </source>
</reference>
<sequence length="161" mass="16958">MLRNKTDDLRRALSGRFTTHHGQMIGFHLERLDHLDQMIDQVKQKIGHAGVAGTSRRPAIGPAGLVAPFTAQIQLLSSIPGISDRVATVVISEIGVDMSRFPSGEHLAAWAGLAPSPPAAGAGPGTARATISGKEIILTDPDDEPPRPHDGRSGHDSEAAI</sequence>
<proteinExistence type="predicted"/>
<dbReference type="Pfam" id="PF02371">
    <property type="entry name" value="Transposase_20"/>
    <property type="match status" value="1"/>
</dbReference>
<protein>
    <submittedName>
        <fullName evidence="3">Transposase</fullName>
    </submittedName>
</protein>
<accession>A0ABV2VWG5</accession>
<dbReference type="Proteomes" id="UP001550348">
    <property type="component" value="Unassembled WGS sequence"/>
</dbReference>
<feature type="compositionally biased region" description="Basic and acidic residues" evidence="1">
    <location>
        <begin position="144"/>
        <end position="161"/>
    </location>
</feature>
<keyword evidence="4" id="KW-1185">Reference proteome</keyword>
<dbReference type="EMBL" id="JBEXRX010000341">
    <property type="protein sequence ID" value="MEU0157141.1"/>
    <property type="molecule type" value="Genomic_DNA"/>
</dbReference>
<evidence type="ECO:0000256" key="1">
    <source>
        <dbReference type="SAM" id="MobiDB-lite"/>
    </source>
</evidence>
<dbReference type="PANTHER" id="PTHR33055">
    <property type="entry name" value="TRANSPOSASE FOR INSERTION SEQUENCE ELEMENT IS1111A"/>
    <property type="match status" value="1"/>
</dbReference>